<dbReference type="Pfam" id="PF09243">
    <property type="entry name" value="Rsm22"/>
    <property type="match status" value="2"/>
</dbReference>
<proteinExistence type="predicted"/>
<evidence type="ECO:0000256" key="1">
    <source>
        <dbReference type="ARBA" id="ARBA00004173"/>
    </source>
</evidence>
<feature type="compositionally biased region" description="Polar residues" evidence="8">
    <location>
        <begin position="961"/>
        <end position="976"/>
    </location>
</feature>
<dbReference type="GO" id="GO:0008168">
    <property type="term" value="F:methyltransferase activity"/>
    <property type="evidence" value="ECO:0007669"/>
    <property type="project" value="InterPro"/>
</dbReference>
<name>A0A127ZBG8_9BASI</name>
<keyword evidence="3" id="KW-0809">Transit peptide</keyword>
<protein>
    <submittedName>
        <fullName evidence="9">Uncharacterized protein</fullName>
    </submittedName>
</protein>
<comment type="subcellular location">
    <subcellularLocation>
        <location evidence="1">Mitochondrion</location>
    </subcellularLocation>
</comment>
<keyword evidence="5" id="KW-0411">Iron-sulfur</keyword>
<dbReference type="PANTHER" id="PTHR13184">
    <property type="entry name" value="37S RIBOSOMAL PROTEIN S22"/>
    <property type="match status" value="1"/>
</dbReference>
<keyword evidence="4" id="KW-0408">Iron</keyword>
<evidence type="ECO:0000256" key="2">
    <source>
        <dbReference type="ARBA" id="ARBA00022723"/>
    </source>
</evidence>
<dbReference type="OrthoDB" id="421327at2759"/>
<feature type="region of interest" description="Disordered" evidence="8">
    <location>
        <begin position="99"/>
        <end position="145"/>
    </location>
</feature>
<comment type="function">
    <text evidence="7">Mitochondrial ribosome (mitoribosome) assembly factor. Binds at the interface of the head and body domains of the mitochondrial small ribosomal subunit (mt-SSU), occluding the mRNA channel and preventing compaction of the head domain towards the body. Probable inactive methyltransferase: retains the characteristic folding and ability to bind S-adenosyl-L-methionine, but it probably lost its methyltransferase activity.</text>
</comment>
<feature type="region of interest" description="Disordered" evidence="8">
    <location>
        <begin position="958"/>
        <end position="1012"/>
    </location>
</feature>
<evidence type="ECO:0000256" key="5">
    <source>
        <dbReference type="ARBA" id="ARBA00023014"/>
    </source>
</evidence>
<reference evidence="9" key="1">
    <citation type="submission" date="2014-06" db="EMBL/GenBank/DDBJ databases">
        <authorList>
            <person name="Ju J."/>
            <person name="Zhang J."/>
        </authorList>
    </citation>
    <scope>NUCLEOTIDE SEQUENCE</scope>
    <source>
        <strain evidence="9">SscI8</strain>
    </source>
</reference>
<gene>
    <name evidence="9" type="ORF">SPSC_02053</name>
</gene>
<keyword evidence="2" id="KW-0479">Metal-binding</keyword>
<evidence type="ECO:0000256" key="4">
    <source>
        <dbReference type="ARBA" id="ARBA00023004"/>
    </source>
</evidence>
<organism evidence="9">
    <name type="scientific">Sporisorium scitamineum</name>
    <dbReference type="NCBI Taxonomy" id="49012"/>
    <lineage>
        <taxon>Eukaryota</taxon>
        <taxon>Fungi</taxon>
        <taxon>Dikarya</taxon>
        <taxon>Basidiomycota</taxon>
        <taxon>Ustilaginomycotina</taxon>
        <taxon>Ustilaginomycetes</taxon>
        <taxon>Ustilaginales</taxon>
        <taxon>Ustilaginaceae</taxon>
        <taxon>Sporisorium</taxon>
    </lineage>
</organism>
<dbReference type="PANTHER" id="PTHR13184:SF5">
    <property type="entry name" value="METHYLTRANSFERASE-LIKE PROTEIN 17, MITOCHONDRIAL"/>
    <property type="match status" value="1"/>
</dbReference>
<dbReference type="InterPro" id="IPR015324">
    <property type="entry name" value="Ribosomal_Rsm22-like"/>
</dbReference>
<dbReference type="GO" id="GO:0006412">
    <property type="term" value="P:translation"/>
    <property type="evidence" value="ECO:0007669"/>
    <property type="project" value="InterPro"/>
</dbReference>
<dbReference type="GO" id="GO:0005763">
    <property type="term" value="C:mitochondrial small ribosomal subunit"/>
    <property type="evidence" value="ECO:0007669"/>
    <property type="project" value="TreeGrafter"/>
</dbReference>
<accession>A0A127ZBG8</accession>
<evidence type="ECO:0000256" key="8">
    <source>
        <dbReference type="SAM" id="MobiDB-lite"/>
    </source>
</evidence>
<evidence type="ECO:0000256" key="3">
    <source>
        <dbReference type="ARBA" id="ARBA00022946"/>
    </source>
</evidence>
<dbReference type="GO" id="GO:0046872">
    <property type="term" value="F:metal ion binding"/>
    <property type="evidence" value="ECO:0007669"/>
    <property type="project" value="UniProtKB-KW"/>
</dbReference>
<sequence>MKAVLRSNRHLLSATRPSQIVQSLSGSSRNVSSTSTASSSRAAALAKAAEASATASERLASGDAPIMGPSYLSRQDANRIDTTHRILSDHDEANAHLNLSSSQARRSRAARFGTSRQTTYASPLFPGSGAAQEPSRAAAEEQDEDEQLALAYASPTGTSTSSIYLPEYVAWAISQLIAAANDPKLLRADHLKLAHLTDPQEHMAEAVHIPPKRSSLLHLATVSPHRYAAILAVLAEVRQRLSTPVFAQGDAADLDEALPRWTPDTVMDFDCAAGEGLWAAAQVFREDDADPRSSTSLQRYHGYDRRPNLLKSGKKVAQSSASNVSPADPVKPEREVKLRDEGEEIVVDGITYYEQESEDVDQAPEEEDLDANASDQPAVEYFSGPRSAMSSVHKTFQSVPLAKDLTSAPQNGRTLALSAFALSLMTNDTNRFEAVQAMWDSGAEVIVIIDQATPRGFASVASARAQLLQLGKHPSAAGSHVVAPCSHDKPCPLLHPFAISSSVASAVGARSDTGNPAKSKDVCGFTARYHTPGFLRRTKHSDRGEENVEYSYVVVRRGERPSLVGEARRRLAKGGEEGGVDGVAELVAELSVKASETKTGILDLLRNAKRASAERRTLQEVDDASAVIGAGEEEGRADAVDGEMTVEQVMDELLKLLPDAVKAEFEAHSSNPSDAQPTPEQLDSIMASVRTSLSTNPSSPSSTVSIPDDTDDAQLITVAAPTASSELAMRLESYTWPRLIKSPLKKGGHVTLDACCSSGNIERFTISKASGKQAYQDARKSKWGDLFPYPSRSRSVIKVLNPVFAVELQEEGEGEGVVEGEVMDRLVLRAPSKLTGGVGGVGGRKKKNGVQIVGLSEEEDEESILRELFEDLPKTSNPSPPLSSRINTIDRGQASYRLISPNPSPPLSSRINTIDRGQASYRLISPNLITPTKKQTKRITINYNNKWLHPLGIATAKPKSHLQQLTPPPTMSQVEESTGGFESSLDNRRVKQRRSSRKTSRGDWDAELFGSR</sequence>
<keyword evidence="6" id="KW-0496">Mitochondrion</keyword>
<feature type="region of interest" description="Disordered" evidence="8">
    <location>
        <begin position="311"/>
        <end position="335"/>
    </location>
</feature>
<feature type="compositionally biased region" description="Basic residues" evidence="8">
    <location>
        <begin position="990"/>
        <end position="999"/>
    </location>
</feature>
<dbReference type="AlphaFoldDB" id="A0A127ZBG8"/>
<dbReference type="GO" id="GO:0051536">
    <property type="term" value="F:iron-sulfur cluster binding"/>
    <property type="evidence" value="ECO:0007669"/>
    <property type="project" value="UniProtKB-KW"/>
</dbReference>
<dbReference type="EMBL" id="LK056662">
    <property type="protein sequence ID" value="CDU23424.1"/>
    <property type="molecule type" value="Genomic_DNA"/>
</dbReference>
<evidence type="ECO:0000256" key="7">
    <source>
        <dbReference type="ARBA" id="ARBA00045681"/>
    </source>
</evidence>
<dbReference type="InterPro" id="IPR052571">
    <property type="entry name" value="Mt_RNA_Methyltransferase"/>
</dbReference>
<evidence type="ECO:0000256" key="6">
    <source>
        <dbReference type="ARBA" id="ARBA00023128"/>
    </source>
</evidence>
<evidence type="ECO:0000313" key="9">
    <source>
        <dbReference type="EMBL" id="CDU23424.1"/>
    </source>
</evidence>
<dbReference type="GO" id="GO:0003735">
    <property type="term" value="F:structural constituent of ribosome"/>
    <property type="evidence" value="ECO:0007669"/>
    <property type="project" value="TreeGrafter"/>
</dbReference>